<proteinExistence type="predicted"/>
<dbReference type="Gene3D" id="3.40.50.2300">
    <property type="match status" value="1"/>
</dbReference>
<evidence type="ECO:0000259" key="7">
    <source>
        <dbReference type="PROSITE" id="PS51755"/>
    </source>
</evidence>
<dbReference type="PROSITE" id="PS50110">
    <property type="entry name" value="RESPONSE_REGULATORY"/>
    <property type="match status" value="1"/>
</dbReference>
<evidence type="ECO:0000256" key="1">
    <source>
        <dbReference type="ARBA" id="ARBA00022553"/>
    </source>
</evidence>
<sequence length="230" mass="25813">MRIAFHTKDSALAETIAATLSGAGHDCMQLDSAHGDSGSGSTEDMHVCLIDWQDGNGAGLLQQLREHSPALPVLALTERNRIEEALAAVAAGAADYLVKPVRRNELALRIEVLLRRAYPAQEVEDESVFGPYCFEPRRARVTRNGETLDLTQKEFELALLFFRNLDRPLSRTFIKDAVWSRDSDLPSRTMDTHVSRVRAKLGLRPENGFRLVPVYSYGYRLEELLRPPPR</sequence>
<evidence type="ECO:0000313" key="9">
    <source>
        <dbReference type="Proteomes" id="UP001352263"/>
    </source>
</evidence>
<dbReference type="EMBL" id="JAWIIV010000019">
    <property type="protein sequence ID" value="MEC4721472.1"/>
    <property type="molecule type" value="Genomic_DNA"/>
</dbReference>
<dbReference type="InterPro" id="IPR016032">
    <property type="entry name" value="Sig_transdc_resp-reg_C-effctor"/>
</dbReference>
<evidence type="ECO:0000256" key="3">
    <source>
        <dbReference type="ARBA" id="ARBA00023125"/>
    </source>
</evidence>
<keyword evidence="9" id="KW-1185">Reference proteome</keyword>
<dbReference type="SMART" id="SM00448">
    <property type="entry name" value="REC"/>
    <property type="match status" value="1"/>
</dbReference>
<dbReference type="Pfam" id="PF00486">
    <property type="entry name" value="Trans_reg_C"/>
    <property type="match status" value="1"/>
</dbReference>
<feature type="DNA-binding region" description="OmpR/PhoB-type" evidence="5">
    <location>
        <begin position="124"/>
        <end position="223"/>
    </location>
</feature>
<dbReference type="InterPro" id="IPR011006">
    <property type="entry name" value="CheY-like_superfamily"/>
</dbReference>
<gene>
    <name evidence="8" type="ORF">RY831_20105</name>
</gene>
<dbReference type="PROSITE" id="PS51755">
    <property type="entry name" value="OMPR_PHOB"/>
    <property type="match status" value="1"/>
</dbReference>
<name>A0ABU6JCU7_9BURK</name>
<keyword evidence="1 4" id="KW-0597">Phosphoprotein</keyword>
<dbReference type="CDD" id="cd00383">
    <property type="entry name" value="trans_reg_C"/>
    <property type="match status" value="1"/>
</dbReference>
<dbReference type="InterPro" id="IPR039420">
    <property type="entry name" value="WalR-like"/>
</dbReference>
<feature type="domain" description="OmpR/PhoB-type" evidence="7">
    <location>
        <begin position="124"/>
        <end position="223"/>
    </location>
</feature>
<dbReference type="InterPro" id="IPR001867">
    <property type="entry name" value="OmpR/PhoB-type_DNA-bd"/>
</dbReference>
<dbReference type="Proteomes" id="UP001352263">
    <property type="component" value="Unassembled WGS sequence"/>
</dbReference>
<evidence type="ECO:0000256" key="5">
    <source>
        <dbReference type="PROSITE-ProRule" id="PRU01091"/>
    </source>
</evidence>
<organism evidence="8 9">
    <name type="scientific">Noviherbaspirillum album</name>
    <dbReference type="NCBI Taxonomy" id="3080276"/>
    <lineage>
        <taxon>Bacteria</taxon>
        <taxon>Pseudomonadati</taxon>
        <taxon>Pseudomonadota</taxon>
        <taxon>Betaproteobacteria</taxon>
        <taxon>Burkholderiales</taxon>
        <taxon>Oxalobacteraceae</taxon>
        <taxon>Noviherbaspirillum</taxon>
    </lineage>
</organism>
<dbReference type="Gene3D" id="1.10.10.10">
    <property type="entry name" value="Winged helix-like DNA-binding domain superfamily/Winged helix DNA-binding domain"/>
    <property type="match status" value="1"/>
</dbReference>
<dbReference type="PANTHER" id="PTHR48111">
    <property type="entry name" value="REGULATOR OF RPOS"/>
    <property type="match status" value="1"/>
</dbReference>
<evidence type="ECO:0000313" key="8">
    <source>
        <dbReference type="EMBL" id="MEC4721472.1"/>
    </source>
</evidence>
<evidence type="ECO:0000256" key="2">
    <source>
        <dbReference type="ARBA" id="ARBA00023012"/>
    </source>
</evidence>
<dbReference type="InterPro" id="IPR036388">
    <property type="entry name" value="WH-like_DNA-bd_sf"/>
</dbReference>
<dbReference type="PANTHER" id="PTHR48111:SF40">
    <property type="entry name" value="PHOSPHATE REGULON TRANSCRIPTIONAL REGULATORY PROTEIN PHOB"/>
    <property type="match status" value="1"/>
</dbReference>
<comment type="caution">
    <text evidence="8">The sequence shown here is derived from an EMBL/GenBank/DDBJ whole genome shotgun (WGS) entry which is preliminary data.</text>
</comment>
<evidence type="ECO:0000259" key="6">
    <source>
        <dbReference type="PROSITE" id="PS50110"/>
    </source>
</evidence>
<dbReference type="SMART" id="SM00862">
    <property type="entry name" value="Trans_reg_C"/>
    <property type="match status" value="1"/>
</dbReference>
<dbReference type="InterPro" id="IPR001789">
    <property type="entry name" value="Sig_transdc_resp-reg_receiver"/>
</dbReference>
<feature type="modified residue" description="4-aspartylphosphate" evidence="4">
    <location>
        <position position="51"/>
    </location>
</feature>
<dbReference type="RefSeq" id="WP_326508268.1">
    <property type="nucleotide sequence ID" value="NZ_JAWIIV010000019.1"/>
</dbReference>
<keyword evidence="2" id="KW-0902">Two-component regulatory system</keyword>
<protein>
    <submittedName>
        <fullName evidence="8">Response regulator transcription factor</fullName>
    </submittedName>
</protein>
<keyword evidence="3 5" id="KW-0238">DNA-binding</keyword>
<dbReference type="SUPFAM" id="SSF52172">
    <property type="entry name" value="CheY-like"/>
    <property type="match status" value="1"/>
</dbReference>
<dbReference type="SUPFAM" id="SSF46894">
    <property type="entry name" value="C-terminal effector domain of the bipartite response regulators"/>
    <property type="match status" value="1"/>
</dbReference>
<evidence type="ECO:0000256" key="4">
    <source>
        <dbReference type="PROSITE-ProRule" id="PRU00169"/>
    </source>
</evidence>
<feature type="domain" description="Response regulatory" evidence="6">
    <location>
        <begin position="2"/>
        <end position="114"/>
    </location>
</feature>
<accession>A0ABU6JCU7</accession>
<reference evidence="8 9" key="1">
    <citation type="submission" date="2023-10" db="EMBL/GenBank/DDBJ databases">
        <title>Noviherbaspirillum sp. CPCC 100848 genome assembly.</title>
        <authorList>
            <person name="Li X.Y."/>
            <person name="Fang X.M."/>
        </authorList>
    </citation>
    <scope>NUCLEOTIDE SEQUENCE [LARGE SCALE GENOMIC DNA]</scope>
    <source>
        <strain evidence="8 9">CPCC 100848</strain>
    </source>
</reference>
<dbReference type="Pfam" id="PF00072">
    <property type="entry name" value="Response_reg"/>
    <property type="match status" value="1"/>
</dbReference>